<dbReference type="AlphaFoldDB" id="A0AA47LA20"/>
<sequence>MKIKNETLRAFYARTVNTQNRKVLHYRDQWLERELNKLAVKSVITVNDVRDLDRFARFKVAVSCFDKCNEQCQQYLMQDEHHFVRSAATRRYARKGGGVL</sequence>
<dbReference type="EMBL" id="CP114198">
    <property type="protein sequence ID" value="WAT93925.1"/>
    <property type="molecule type" value="Genomic_DNA"/>
</dbReference>
<name>A0AA47LA20_VIBPH</name>
<protein>
    <submittedName>
        <fullName evidence="1">Uncharacterized protein</fullName>
    </submittedName>
</protein>
<organism evidence="1 2">
    <name type="scientific">Vibrio parahaemolyticus</name>
    <dbReference type="NCBI Taxonomy" id="670"/>
    <lineage>
        <taxon>Bacteria</taxon>
        <taxon>Pseudomonadati</taxon>
        <taxon>Pseudomonadota</taxon>
        <taxon>Gammaproteobacteria</taxon>
        <taxon>Vibrionales</taxon>
        <taxon>Vibrionaceae</taxon>
        <taxon>Vibrio</taxon>
    </lineage>
</organism>
<dbReference type="Proteomes" id="UP001156560">
    <property type="component" value="Plasmid pHLC"/>
</dbReference>
<dbReference type="RefSeq" id="WP_269169666.1">
    <property type="nucleotide sequence ID" value="NZ_CP114198.1"/>
</dbReference>
<proteinExistence type="predicted"/>
<evidence type="ECO:0000313" key="1">
    <source>
        <dbReference type="EMBL" id="WAT93925.1"/>
    </source>
</evidence>
<geneLocation type="plasmid" evidence="1 2">
    <name>pHLC</name>
</geneLocation>
<evidence type="ECO:0000313" key="2">
    <source>
        <dbReference type="Proteomes" id="UP001156560"/>
    </source>
</evidence>
<accession>A0AA47LA20</accession>
<gene>
    <name evidence="1" type="ORF">O1Q84_27530</name>
</gene>
<keyword evidence="1" id="KW-0614">Plasmid</keyword>
<reference evidence="1" key="1">
    <citation type="submission" date="2022-12" db="EMBL/GenBank/DDBJ databases">
        <title>Vibrio parahaemolyticus become highly virulent by producing novel Tc toxins.</title>
        <authorList>
            <person name="Yang F."/>
            <person name="You Y."/>
            <person name="Lai Q."/>
            <person name="Xu L."/>
            <person name="Li F."/>
        </authorList>
    </citation>
    <scope>NUCLEOTIDE SEQUENCE</scope>
    <source>
        <strain evidence="1">Vp-HL-202005</strain>
        <plasmid evidence="1">pHLC</plasmid>
    </source>
</reference>